<proteinExistence type="predicted"/>
<dbReference type="InterPro" id="IPR007694">
    <property type="entry name" value="DNA_helicase_DnaB-like_C"/>
</dbReference>
<sequence length="420" mass="47102">MSLIEHQLISKVLDDNCFYQLSKYGISSEDFIVIPDVYTFVSGYVSQYGNVPDYLTVVDKFENFEYVETANNIAYMAKTLKSHTAKRKTYQLLQNEVSTQFDKMTGAQFANWLAEKATAIAEEANMAGRLGTNLAQNGSERRKLYMESKDQGTGKFIATPYPSLTEWLDGGFELGDYVLLMAYTNKGKSWISADIAKEAWEQGYGVLDYRPEISKAQFMNRFDTLEGKFNNIALKKGDLVETEEKRYLEYLKSFNETNSTPYILKCMEDMPEGLSLKTIEADLNQNPEIDVVIIDGFLLMDHGGNSREALAGTSRKLRQMFARHGVLGIVVHQTPTSAEKDAKSVTAEDSRLPKTPDLTDYSETIAVAQDAVTVMTFNQLDGVGAIKLAKAKTPNVGKTLELFCNFTMGTIKEREILDDI</sequence>
<dbReference type="SUPFAM" id="SSF52540">
    <property type="entry name" value="P-loop containing nucleoside triphosphate hydrolases"/>
    <property type="match status" value="1"/>
</dbReference>
<feature type="domain" description="SF4 helicase" evidence="1">
    <location>
        <begin position="159"/>
        <end position="377"/>
    </location>
</feature>
<dbReference type="Gene3D" id="3.40.50.300">
    <property type="entry name" value="P-loop containing nucleotide triphosphate hydrolases"/>
    <property type="match status" value="1"/>
</dbReference>
<dbReference type="Pfam" id="PF03796">
    <property type="entry name" value="DnaB_C"/>
    <property type="match status" value="1"/>
</dbReference>
<organism evidence="2 3">
    <name type="scientific">Enterococcus gallinarum</name>
    <dbReference type="NCBI Taxonomy" id="1353"/>
    <lineage>
        <taxon>Bacteria</taxon>
        <taxon>Bacillati</taxon>
        <taxon>Bacillota</taxon>
        <taxon>Bacilli</taxon>
        <taxon>Lactobacillales</taxon>
        <taxon>Enterococcaceae</taxon>
        <taxon>Enterococcus</taxon>
    </lineage>
</organism>
<dbReference type="InterPro" id="IPR027417">
    <property type="entry name" value="P-loop_NTPase"/>
</dbReference>
<reference evidence="2 3" key="1">
    <citation type="submission" date="2023-06" db="EMBL/GenBank/DDBJ databases">
        <title>Acute promotion of culturable opportunistic pathogens and persistent increase of antibiotic resistance following antibiotic exposure in mouse gut microbiota.</title>
        <authorList>
            <person name="Li L."/>
            <person name="Wang B."/>
            <person name="Sun Y."/>
            <person name="Wang M."/>
            <person name="Xu H."/>
        </authorList>
    </citation>
    <scope>NUCLEOTIDE SEQUENCE [LARGE SCALE GENOMIC DNA]</scope>
    <source>
        <strain evidence="2 3">CRI2_2</strain>
    </source>
</reference>
<evidence type="ECO:0000259" key="1">
    <source>
        <dbReference type="Pfam" id="PF03796"/>
    </source>
</evidence>
<name>A0ABD4ZSP2_ENTGA</name>
<dbReference type="Proteomes" id="UP001241571">
    <property type="component" value="Unassembled WGS sequence"/>
</dbReference>
<comment type="caution">
    <text evidence="2">The sequence shown here is derived from an EMBL/GenBank/DDBJ whole genome shotgun (WGS) entry which is preliminary data.</text>
</comment>
<evidence type="ECO:0000313" key="2">
    <source>
        <dbReference type="EMBL" id="MDL4935775.1"/>
    </source>
</evidence>
<evidence type="ECO:0000313" key="3">
    <source>
        <dbReference type="Proteomes" id="UP001241571"/>
    </source>
</evidence>
<dbReference type="EMBL" id="JASUBT010000005">
    <property type="protein sequence ID" value="MDL4935775.1"/>
    <property type="molecule type" value="Genomic_DNA"/>
</dbReference>
<protein>
    <submittedName>
        <fullName evidence="2">DnaB-like helicase C-terminal domain-containing protein</fullName>
    </submittedName>
</protein>
<accession>A0ABD4ZSP2</accession>
<dbReference type="AlphaFoldDB" id="A0ABD4ZSP2"/>
<dbReference type="RefSeq" id="WP_081118904.1">
    <property type="nucleotide sequence ID" value="NZ_BSYC01000005.1"/>
</dbReference>
<gene>
    <name evidence="2" type="ORF">QRX88_08625</name>
</gene>